<reference evidence="3" key="1">
    <citation type="journal article" date="2018" name="Nat. Plants">
        <title>Whole-genome landscape of Medicago truncatula symbiotic genes.</title>
        <authorList>
            <person name="Pecrix Y."/>
            <person name="Staton S.E."/>
            <person name="Sallet E."/>
            <person name="Lelandais-Briere C."/>
            <person name="Moreau S."/>
            <person name="Carrere S."/>
            <person name="Blein T."/>
            <person name="Jardinaud M.F."/>
            <person name="Latrasse D."/>
            <person name="Zouine M."/>
            <person name="Zahm M."/>
            <person name="Kreplak J."/>
            <person name="Mayjonade B."/>
            <person name="Satge C."/>
            <person name="Perez M."/>
            <person name="Cauet S."/>
            <person name="Marande W."/>
            <person name="Chantry-Darmon C."/>
            <person name="Lopez-Roques C."/>
            <person name="Bouchez O."/>
            <person name="Berard A."/>
            <person name="Debelle F."/>
            <person name="Munos S."/>
            <person name="Bendahmane A."/>
            <person name="Berges H."/>
            <person name="Niebel A."/>
            <person name="Buitink J."/>
            <person name="Frugier F."/>
            <person name="Benhamed M."/>
            <person name="Crespi M."/>
            <person name="Gouzy J."/>
            <person name="Gamas P."/>
        </authorList>
    </citation>
    <scope>NUCLEOTIDE SEQUENCE [LARGE SCALE GENOMIC DNA]</scope>
    <source>
        <strain evidence="3">cv. Jemalong A17</strain>
    </source>
</reference>
<dbReference type="Gramene" id="rna37276">
    <property type="protein sequence ID" value="RHN52582.1"/>
    <property type="gene ID" value="gene37276"/>
</dbReference>
<protein>
    <submittedName>
        <fullName evidence="2">Uncharacterized protein</fullName>
    </submittedName>
</protein>
<accession>A0A396HGW5</accession>
<comment type="caution">
    <text evidence="2">The sequence shown here is derived from an EMBL/GenBank/DDBJ whole genome shotgun (WGS) entry which is preliminary data.</text>
</comment>
<gene>
    <name evidence="2" type="ORF">MtrunA17_Chr6g0482121</name>
</gene>
<dbReference type="Proteomes" id="UP000265566">
    <property type="component" value="Chromosome 6"/>
</dbReference>
<evidence type="ECO:0000313" key="3">
    <source>
        <dbReference type="Proteomes" id="UP000265566"/>
    </source>
</evidence>
<feature type="compositionally biased region" description="Polar residues" evidence="1">
    <location>
        <begin position="146"/>
        <end position="155"/>
    </location>
</feature>
<feature type="region of interest" description="Disordered" evidence="1">
    <location>
        <begin position="146"/>
        <end position="165"/>
    </location>
</feature>
<feature type="compositionally biased region" description="Basic and acidic residues" evidence="1">
    <location>
        <begin position="452"/>
        <end position="464"/>
    </location>
</feature>
<proteinExistence type="predicted"/>
<feature type="region of interest" description="Disordered" evidence="1">
    <location>
        <begin position="427"/>
        <end position="520"/>
    </location>
</feature>
<organism evidence="2 3">
    <name type="scientific">Medicago truncatula</name>
    <name type="common">Barrel medic</name>
    <name type="synonym">Medicago tribuloides</name>
    <dbReference type="NCBI Taxonomy" id="3880"/>
    <lineage>
        <taxon>Eukaryota</taxon>
        <taxon>Viridiplantae</taxon>
        <taxon>Streptophyta</taxon>
        <taxon>Embryophyta</taxon>
        <taxon>Tracheophyta</taxon>
        <taxon>Spermatophyta</taxon>
        <taxon>Magnoliopsida</taxon>
        <taxon>eudicotyledons</taxon>
        <taxon>Gunneridae</taxon>
        <taxon>Pentapetalae</taxon>
        <taxon>rosids</taxon>
        <taxon>fabids</taxon>
        <taxon>Fabales</taxon>
        <taxon>Fabaceae</taxon>
        <taxon>Papilionoideae</taxon>
        <taxon>50 kb inversion clade</taxon>
        <taxon>NPAAA clade</taxon>
        <taxon>Hologalegina</taxon>
        <taxon>IRL clade</taxon>
        <taxon>Trifolieae</taxon>
        <taxon>Medicago</taxon>
    </lineage>
</organism>
<sequence>MLSVAPTLLIKTVSSVRVSDICLCVKDTTHVVERARVLLKSLLDVAVEIVFETHLKVTATQAGNKISIEQEKVVTTPQSKSAVAANISQTSEKYQTLTEMAVQKDEQPPLELEPAKLLNFRISDTEGTKSKTLSSLGGIMMQQNLAKEQNQSSDGISPKIESNHHEQQHNNVNALYDLGDHEEESLRMLDTKAVECNKENNMPLLSDIREDECTSGAARFAECLEQKGDFSDDLVNAIKRIESRILAFKLCSKLADSSKNGAVRNPLNKVANSGSPKLQRKDSAARNQLSSKTPILEEHRLMNQHTCNSSSKGENLIPENAVEKPFLARNESLSQSHAVYKKCGLHTNAESAKDVDTLKHINTPMVSREELRNATRVQPSVQNMATMDRVKSLKRLVSGDTNLGNQASECIRGLRVPLNLDDLTKKPSMFSSQTNRESLVRKSSVASWSKPDQNHKGRNSESFHAHKLARSKPSIATREKPLPHQMVIKPTLLDQRSSDIKVNSHQHRDRDWPVLDQRGTHKIGHVEPLKTMVQPQLHEQEESISNSDSSSQWTSQQDSADVGSVSEGSSLSVGTQGSKSGRIVEASYEGSSEESSDSYLNKENGRSHRVGSFKTYGYHSKGNPNKPVGGLKRLKNKLGLIFHHHHHHHHHHHDNDNGRIQSYEGPRNSMWNNVQNVFHHKNKHLIITNQNVKTKRGAITKVMPRGNQVGQFHRLVEGLLRHVRLSKKSKPSMHGHRQKKLHWWQTLRRRKGVKLKNKGRVKKTGFVTQKSLKY</sequence>
<name>A0A396HGW5_MEDTR</name>
<feature type="compositionally biased region" description="Low complexity" evidence="1">
    <location>
        <begin position="543"/>
        <end position="574"/>
    </location>
</feature>
<dbReference type="AlphaFoldDB" id="A0A396HGW5"/>
<evidence type="ECO:0000256" key="1">
    <source>
        <dbReference type="SAM" id="MobiDB-lite"/>
    </source>
</evidence>
<feature type="region of interest" description="Disordered" evidence="1">
    <location>
        <begin position="262"/>
        <end position="288"/>
    </location>
</feature>
<feature type="region of interest" description="Disordered" evidence="1">
    <location>
        <begin position="536"/>
        <end position="628"/>
    </location>
</feature>
<evidence type="ECO:0000313" key="2">
    <source>
        <dbReference type="EMBL" id="RHN52582.1"/>
    </source>
</evidence>
<dbReference type="EMBL" id="PSQE01000006">
    <property type="protein sequence ID" value="RHN52582.1"/>
    <property type="molecule type" value="Genomic_DNA"/>
</dbReference>